<proteinExistence type="predicted"/>
<feature type="domain" description="Alpha-ketoglutarate-dependent dioxygenase AlkB-like" evidence="2">
    <location>
        <begin position="81"/>
        <end position="162"/>
    </location>
</feature>
<feature type="binding site" evidence="1">
    <location>
        <position position="157"/>
    </location>
    <ligand>
        <name>2-oxoglutarate</name>
        <dbReference type="ChEBI" id="CHEBI:16810"/>
    </ligand>
</feature>
<dbReference type="InterPro" id="IPR027450">
    <property type="entry name" value="AlkB-like"/>
</dbReference>
<dbReference type="OrthoDB" id="2163491at2759"/>
<dbReference type="GO" id="GO:0006307">
    <property type="term" value="P:DNA alkylation repair"/>
    <property type="evidence" value="ECO:0007669"/>
    <property type="project" value="TreeGrafter"/>
</dbReference>
<gene>
    <name evidence="3" type="ORF">A0H81_09066</name>
</gene>
<dbReference type="GO" id="GO:0008198">
    <property type="term" value="F:ferrous iron binding"/>
    <property type="evidence" value="ECO:0007669"/>
    <property type="project" value="TreeGrafter"/>
</dbReference>
<accession>A0A1C7M1G8</accession>
<dbReference type="SUPFAM" id="SSF51197">
    <property type="entry name" value="Clavaminate synthase-like"/>
    <property type="match status" value="1"/>
</dbReference>
<sequence length="176" mass="20233">NVMANREADAIFREYQEQARDGSLRFRRWPLKSHKLCGRHNEYRFLRVCTLCHRQGQGSHSRADAGYTTLFGHIQRGLSAAYMEKQKMAFHSDSERGLGPTVATLSLGSGAYMHFRLHSQYCDDVRKGSNRNALTLYLRHGDVLVMHGANIQKYYEHTVIPLNFRIAATARYINNN</sequence>
<dbReference type="PANTHER" id="PTHR31573">
    <property type="entry name" value="ALPHA-KETOGLUTARATE-DEPENDENT DIOXYGENASE ALKB HOMOLOG 2"/>
    <property type="match status" value="1"/>
</dbReference>
<dbReference type="STRING" id="5627.A0A1C7M1G8"/>
<dbReference type="InterPro" id="IPR032852">
    <property type="entry name" value="ALKBH2"/>
</dbReference>
<evidence type="ECO:0000256" key="1">
    <source>
        <dbReference type="PIRSR" id="PIRSR632852-1"/>
    </source>
</evidence>
<dbReference type="PANTHER" id="PTHR31573:SF4">
    <property type="entry name" value="FE2OG DIOXYGENASE DOMAIN-CONTAINING PROTEIN"/>
    <property type="match status" value="1"/>
</dbReference>
<comment type="caution">
    <text evidence="3">The sequence shown here is derived from an EMBL/GenBank/DDBJ whole genome shotgun (WGS) entry which is preliminary data.</text>
</comment>
<dbReference type="GO" id="GO:0035516">
    <property type="term" value="F:broad specificity oxidative DNA demethylase activity"/>
    <property type="evidence" value="ECO:0007669"/>
    <property type="project" value="TreeGrafter"/>
</dbReference>
<keyword evidence="4" id="KW-1185">Reference proteome</keyword>
<dbReference type="AlphaFoldDB" id="A0A1C7M1G8"/>
<dbReference type="Gene3D" id="2.60.120.590">
    <property type="entry name" value="Alpha-ketoglutarate-dependent dioxygenase AlkB-like"/>
    <property type="match status" value="1"/>
</dbReference>
<evidence type="ECO:0000259" key="2">
    <source>
        <dbReference type="Pfam" id="PF13532"/>
    </source>
</evidence>
<dbReference type="InterPro" id="IPR037151">
    <property type="entry name" value="AlkB-like_sf"/>
</dbReference>
<feature type="non-terminal residue" evidence="3">
    <location>
        <position position="1"/>
    </location>
</feature>
<dbReference type="EMBL" id="LUGG01000013">
    <property type="protein sequence ID" value="OBZ70803.1"/>
    <property type="molecule type" value="Genomic_DNA"/>
</dbReference>
<dbReference type="GO" id="GO:0051747">
    <property type="term" value="F:cytosine C-5 DNA demethylase activity"/>
    <property type="evidence" value="ECO:0007669"/>
    <property type="project" value="TreeGrafter"/>
</dbReference>
<feature type="binding site" evidence="1">
    <location>
        <position position="91"/>
    </location>
    <ligand>
        <name>2-oxoglutarate</name>
        <dbReference type="ChEBI" id="CHEBI:16810"/>
    </ligand>
</feature>
<name>A0A1C7M1G8_GRIFR</name>
<dbReference type="Pfam" id="PF13532">
    <property type="entry name" value="2OG-FeII_Oxy_2"/>
    <property type="match status" value="1"/>
</dbReference>
<protein>
    <recommendedName>
        <fullName evidence="2">Alpha-ketoglutarate-dependent dioxygenase AlkB-like domain-containing protein</fullName>
    </recommendedName>
</protein>
<dbReference type="Proteomes" id="UP000092993">
    <property type="component" value="Unassembled WGS sequence"/>
</dbReference>
<reference evidence="3 4" key="1">
    <citation type="submission" date="2016-03" db="EMBL/GenBank/DDBJ databases">
        <title>Whole genome sequencing of Grifola frondosa 9006-11.</title>
        <authorList>
            <person name="Min B."/>
            <person name="Park H."/>
            <person name="Kim J.-G."/>
            <person name="Cho H."/>
            <person name="Oh Y.-L."/>
            <person name="Kong W.-S."/>
            <person name="Choi I.-G."/>
        </authorList>
    </citation>
    <scope>NUCLEOTIDE SEQUENCE [LARGE SCALE GENOMIC DNA]</scope>
    <source>
        <strain evidence="3 4">9006-11</strain>
    </source>
</reference>
<organism evidence="3 4">
    <name type="scientific">Grifola frondosa</name>
    <name type="common">Maitake</name>
    <name type="synonym">Polyporus frondosus</name>
    <dbReference type="NCBI Taxonomy" id="5627"/>
    <lineage>
        <taxon>Eukaryota</taxon>
        <taxon>Fungi</taxon>
        <taxon>Dikarya</taxon>
        <taxon>Basidiomycota</taxon>
        <taxon>Agaricomycotina</taxon>
        <taxon>Agaricomycetes</taxon>
        <taxon>Polyporales</taxon>
        <taxon>Grifolaceae</taxon>
        <taxon>Grifola</taxon>
    </lineage>
</organism>
<evidence type="ECO:0000313" key="4">
    <source>
        <dbReference type="Proteomes" id="UP000092993"/>
    </source>
</evidence>
<evidence type="ECO:0000313" key="3">
    <source>
        <dbReference type="EMBL" id="OBZ70803.1"/>
    </source>
</evidence>